<dbReference type="AlphaFoldDB" id="A0A9J5XA15"/>
<comment type="caution">
    <text evidence="1">The sequence shown here is derived from an EMBL/GenBank/DDBJ whole genome shotgun (WGS) entry which is preliminary data.</text>
</comment>
<evidence type="ECO:0000313" key="2">
    <source>
        <dbReference type="Proteomes" id="UP000824120"/>
    </source>
</evidence>
<gene>
    <name evidence="1" type="ORF">H5410_045084</name>
</gene>
<reference evidence="1 2" key="1">
    <citation type="submission" date="2020-09" db="EMBL/GenBank/DDBJ databases">
        <title>De no assembly of potato wild relative species, Solanum commersonii.</title>
        <authorList>
            <person name="Cho K."/>
        </authorList>
    </citation>
    <scope>NUCLEOTIDE SEQUENCE [LARGE SCALE GENOMIC DNA]</scope>
    <source>
        <strain evidence="1">LZ3.2</strain>
        <tissue evidence="1">Leaf</tissue>
    </source>
</reference>
<sequence length="225" mass="25851">MGKRYKYCMSHRKYICAALYTKRNGLAYQYRELFHLQHQFSKGNKLEGVLGLRQIGQVPATSAILVDTTNDYASKRVGNAFAKTVNLDHTIKSLKWKPAAATLWVRTGERSDIPSSTFKTGCMVSTWKKEAVPWRIKTNCAESANIAVYLNTNQMRKLIPPAFRKNDEDEKLQIFQLEHQGLCRKEKYTYSKKICDPPRSIGKFDAPHTSSYTLQELEKRLTSFT</sequence>
<protein>
    <submittedName>
        <fullName evidence="1">Uncharacterized protein</fullName>
    </submittedName>
</protein>
<dbReference type="Proteomes" id="UP000824120">
    <property type="component" value="Chromosome 9"/>
</dbReference>
<organism evidence="1 2">
    <name type="scientific">Solanum commersonii</name>
    <name type="common">Commerson's wild potato</name>
    <name type="synonym">Commerson's nightshade</name>
    <dbReference type="NCBI Taxonomy" id="4109"/>
    <lineage>
        <taxon>Eukaryota</taxon>
        <taxon>Viridiplantae</taxon>
        <taxon>Streptophyta</taxon>
        <taxon>Embryophyta</taxon>
        <taxon>Tracheophyta</taxon>
        <taxon>Spermatophyta</taxon>
        <taxon>Magnoliopsida</taxon>
        <taxon>eudicotyledons</taxon>
        <taxon>Gunneridae</taxon>
        <taxon>Pentapetalae</taxon>
        <taxon>asterids</taxon>
        <taxon>lamiids</taxon>
        <taxon>Solanales</taxon>
        <taxon>Solanaceae</taxon>
        <taxon>Solanoideae</taxon>
        <taxon>Solaneae</taxon>
        <taxon>Solanum</taxon>
    </lineage>
</organism>
<evidence type="ECO:0000313" key="1">
    <source>
        <dbReference type="EMBL" id="KAG5584650.1"/>
    </source>
</evidence>
<dbReference type="EMBL" id="JACXVP010000009">
    <property type="protein sequence ID" value="KAG5584650.1"/>
    <property type="molecule type" value="Genomic_DNA"/>
</dbReference>
<accession>A0A9J5XA15</accession>
<proteinExistence type="predicted"/>
<name>A0A9J5XA15_SOLCO</name>
<keyword evidence="2" id="KW-1185">Reference proteome</keyword>